<proteinExistence type="predicted"/>
<name>A0A2W7NF38_9BACT</name>
<accession>A0A2W7NF38</accession>
<gene>
    <name evidence="1" type="ORF">LX69_01140</name>
</gene>
<dbReference type="RefSeq" id="WP_111444844.1">
    <property type="nucleotide sequence ID" value="NZ_QKZK01000007.1"/>
</dbReference>
<dbReference type="AlphaFoldDB" id="A0A2W7NF38"/>
<organism evidence="1 2">
    <name type="scientific">Breznakibacter xylanolyticus</name>
    <dbReference type="NCBI Taxonomy" id="990"/>
    <lineage>
        <taxon>Bacteria</taxon>
        <taxon>Pseudomonadati</taxon>
        <taxon>Bacteroidota</taxon>
        <taxon>Bacteroidia</taxon>
        <taxon>Marinilabiliales</taxon>
        <taxon>Marinilabiliaceae</taxon>
        <taxon>Breznakibacter</taxon>
    </lineage>
</organism>
<dbReference type="Proteomes" id="UP000249239">
    <property type="component" value="Unassembled WGS sequence"/>
</dbReference>
<sequence>MADRIKSIFGPYSEKMQVMIDTAKDKFAPVWFTKYLDWGTPKTTLTFETAIGRSRIEAAASVVDRSASAPLRGRPGLEKLRGEVPAIKEKFAMTESDYRDWEMLKAMSVNDGTKLKALLDLLFNDVKKVGDASLKRLDFMVLQGISTGKINLSLTNNPDGIVTGEIDLLMPAENKRSVSEKWSVSATATPVTDIKNAVDAAEERGIAFEKILMTRNTFWKFQKCDETIKMLNGFFRLNTNQKLLPTFAQVNEYLQANLLPTIELVNEAIGIEKDGKISVQRPFEDTAAVLIPSGKLGIVHNAVCIEEMKPVAGVSYAKYERSLISKWSQNDPFGEYTAVELNAFPGIEAIDSIFILNTETKA</sequence>
<comment type="caution">
    <text evidence="1">The sequence shown here is derived from an EMBL/GenBank/DDBJ whole genome shotgun (WGS) entry which is preliminary data.</text>
</comment>
<evidence type="ECO:0000313" key="1">
    <source>
        <dbReference type="EMBL" id="PZX18103.1"/>
    </source>
</evidence>
<reference evidence="1 2" key="1">
    <citation type="submission" date="2018-06" db="EMBL/GenBank/DDBJ databases">
        <title>Genomic Encyclopedia of Archaeal and Bacterial Type Strains, Phase II (KMG-II): from individual species to whole genera.</title>
        <authorList>
            <person name="Goeker M."/>
        </authorList>
    </citation>
    <scope>NUCLEOTIDE SEQUENCE [LARGE SCALE GENOMIC DNA]</scope>
    <source>
        <strain evidence="1 2">DSM 6779</strain>
    </source>
</reference>
<dbReference type="Pfam" id="PF03864">
    <property type="entry name" value="Phage_cap_E"/>
    <property type="match status" value="1"/>
</dbReference>
<dbReference type="OrthoDB" id="1269635at2"/>
<dbReference type="InterPro" id="IPR053738">
    <property type="entry name" value="Lambda_capsid_assembly"/>
</dbReference>
<protein>
    <submittedName>
        <fullName evidence="1">Major capsid protein E</fullName>
    </submittedName>
</protein>
<dbReference type="InterPro" id="IPR005564">
    <property type="entry name" value="Major_capsid_GpE"/>
</dbReference>
<evidence type="ECO:0000313" key="2">
    <source>
        <dbReference type="Proteomes" id="UP000249239"/>
    </source>
</evidence>
<dbReference type="Gene3D" id="3.90.1690.10">
    <property type="entry name" value="phage-related protein like domain"/>
    <property type="match status" value="1"/>
</dbReference>
<keyword evidence="2" id="KW-1185">Reference proteome</keyword>
<dbReference type="EMBL" id="QKZK01000007">
    <property type="protein sequence ID" value="PZX18103.1"/>
    <property type="molecule type" value="Genomic_DNA"/>
</dbReference>